<comment type="caution">
    <text evidence="1">The sequence shown here is derived from an EMBL/GenBank/DDBJ whole genome shotgun (WGS) entry which is preliminary data.</text>
</comment>
<name>A0AAD6WLR0_9AGAR</name>
<dbReference type="Proteomes" id="UP001218188">
    <property type="component" value="Unassembled WGS sequence"/>
</dbReference>
<organism evidence="1 2">
    <name type="scientific">Mycena alexandri</name>
    <dbReference type="NCBI Taxonomy" id="1745969"/>
    <lineage>
        <taxon>Eukaryota</taxon>
        <taxon>Fungi</taxon>
        <taxon>Dikarya</taxon>
        <taxon>Basidiomycota</taxon>
        <taxon>Agaricomycotina</taxon>
        <taxon>Agaricomycetes</taxon>
        <taxon>Agaricomycetidae</taxon>
        <taxon>Agaricales</taxon>
        <taxon>Marasmiineae</taxon>
        <taxon>Mycenaceae</taxon>
        <taxon>Mycena</taxon>
    </lineage>
</organism>
<evidence type="ECO:0000313" key="2">
    <source>
        <dbReference type="Proteomes" id="UP001218188"/>
    </source>
</evidence>
<accession>A0AAD6WLR0</accession>
<dbReference type="EMBL" id="JARJCM010000314">
    <property type="protein sequence ID" value="KAJ7018938.1"/>
    <property type="molecule type" value="Genomic_DNA"/>
</dbReference>
<dbReference type="AlphaFoldDB" id="A0AAD6WLR0"/>
<sequence length="247" mass="25569">MSEQVRENLTLAEPRTSTEVWLGFGSGSESVLNPTPATLASVHKSRLAALTAHIRAERNSGPAVGAGTSLCGHARMCEAGAQNSARGCGNCIHEKSAPSTSLAASAFRATTLQGVGVQRRSGVRGRGEKEGGVACISVCPLPWSIGSVQGGVLNGAATNKEDHEAAGGIESDVGATASNAQIATFVGFPKPLVESGQTELNQKADKGAESDATVRAKRIQTEYQFASGVEHAGFQGIWPGIEREKWS</sequence>
<gene>
    <name evidence="1" type="ORF">C8F04DRAFT_1198265</name>
</gene>
<reference evidence="1" key="1">
    <citation type="submission" date="2023-03" db="EMBL/GenBank/DDBJ databases">
        <title>Massive genome expansion in bonnet fungi (Mycena s.s.) driven by repeated elements and novel gene families across ecological guilds.</title>
        <authorList>
            <consortium name="Lawrence Berkeley National Laboratory"/>
            <person name="Harder C.B."/>
            <person name="Miyauchi S."/>
            <person name="Viragh M."/>
            <person name="Kuo A."/>
            <person name="Thoen E."/>
            <person name="Andreopoulos B."/>
            <person name="Lu D."/>
            <person name="Skrede I."/>
            <person name="Drula E."/>
            <person name="Henrissat B."/>
            <person name="Morin E."/>
            <person name="Kohler A."/>
            <person name="Barry K."/>
            <person name="LaButti K."/>
            <person name="Morin E."/>
            <person name="Salamov A."/>
            <person name="Lipzen A."/>
            <person name="Mereny Z."/>
            <person name="Hegedus B."/>
            <person name="Baldrian P."/>
            <person name="Stursova M."/>
            <person name="Weitz H."/>
            <person name="Taylor A."/>
            <person name="Grigoriev I.V."/>
            <person name="Nagy L.G."/>
            <person name="Martin F."/>
            <person name="Kauserud H."/>
        </authorList>
    </citation>
    <scope>NUCLEOTIDE SEQUENCE</scope>
    <source>
        <strain evidence="1">CBHHK200</strain>
    </source>
</reference>
<protein>
    <submittedName>
        <fullName evidence="1">Uncharacterized protein</fullName>
    </submittedName>
</protein>
<proteinExistence type="predicted"/>
<evidence type="ECO:0000313" key="1">
    <source>
        <dbReference type="EMBL" id="KAJ7018938.1"/>
    </source>
</evidence>
<keyword evidence="2" id="KW-1185">Reference proteome</keyword>